<dbReference type="EMBL" id="BGPR01016594">
    <property type="protein sequence ID" value="GBN73553.1"/>
    <property type="molecule type" value="Genomic_DNA"/>
</dbReference>
<name>A0A4Y2RCX9_ARAVE</name>
<evidence type="ECO:0000313" key="1">
    <source>
        <dbReference type="EMBL" id="GBN73553.1"/>
    </source>
</evidence>
<reference evidence="1 2" key="1">
    <citation type="journal article" date="2019" name="Sci. Rep.">
        <title>Orb-weaving spider Araneus ventricosus genome elucidates the spidroin gene catalogue.</title>
        <authorList>
            <person name="Kono N."/>
            <person name="Nakamura H."/>
            <person name="Ohtoshi R."/>
            <person name="Moran D.A.P."/>
            <person name="Shinohara A."/>
            <person name="Yoshida Y."/>
            <person name="Fujiwara M."/>
            <person name="Mori M."/>
            <person name="Tomita M."/>
            <person name="Arakawa K."/>
        </authorList>
    </citation>
    <scope>NUCLEOTIDE SEQUENCE [LARGE SCALE GENOMIC DNA]</scope>
</reference>
<gene>
    <name evidence="1" type="ORF">AVEN_183005_1</name>
</gene>
<proteinExistence type="predicted"/>
<keyword evidence="2" id="KW-1185">Reference proteome</keyword>
<sequence>MVALKILISWVRKHGNHKMQHMGYKEMIPHNGWSYLTIKVINICTTVLEHITPLCDSLTRYCISSYTSYTLPGGSVWQPLEPLTLSLHFTSHLVMRRQMEKLYSFIQDANDLREHYWSTYLCQCLCITWMSELFVQNYDRIIGFYADVKQ</sequence>
<protein>
    <submittedName>
        <fullName evidence="1">Uncharacterized protein</fullName>
    </submittedName>
</protein>
<organism evidence="1 2">
    <name type="scientific">Araneus ventricosus</name>
    <name type="common">Orbweaver spider</name>
    <name type="synonym">Epeira ventricosa</name>
    <dbReference type="NCBI Taxonomy" id="182803"/>
    <lineage>
        <taxon>Eukaryota</taxon>
        <taxon>Metazoa</taxon>
        <taxon>Ecdysozoa</taxon>
        <taxon>Arthropoda</taxon>
        <taxon>Chelicerata</taxon>
        <taxon>Arachnida</taxon>
        <taxon>Araneae</taxon>
        <taxon>Araneomorphae</taxon>
        <taxon>Entelegynae</taxon>
        <taxon>Araneoidea</taxon>
        <taxon>Araneidae</taxon>
        <taxon>Araneus</taxon>
    </lineage>
</organism>
<evidence type="ECO:0000313" key="2">
    <source>
        <dbReference type="Proteomes" id="UP000499080"/>
    </source>
</evidence>
<dbReference type="Proteomes" id="UP000499080">
    <property type="component" value="Unassembled WGS sequence"/>
</dbReference>
<comment type="caution">
    <text evidence="1">The sequence shown here is derived from an EMBL/GenBank/DDBJ whole genome shotgun (WGS) entry which is preliminary data.</text>
</comment>
<dbReference type="AlphaFoldDB" id="A0A4Y2RCX9"/>
<accession>A0A4Y2RCX9</accession>